<name>A0A1C3U9B3_9HYPH</name>
<gene>
    <name evidence="1" type="ORF">GA0061100_1011035</name>
</gene>
<organism evidence="1 2">
    <name type="scientific">Rhizobium hainanense</name>
    <dbReference type="NCBI Taxonomy" id="52131"/>
    <lineage>
        <taxon>Bacteria</taxon>
        <taxon>Pseudomonadati</taxon>
        <taxon>Pseudomonadota</taxon>
        <taxon>Alphaproteobacteria</taxon>
        <taxon>Hyphomicrobiales</taxon>
        <taxon>Rhizobiaceae</taxon>
        <taxon>Rhizobium/Agrobacterium group</taxon>
        <taxon>Rhizobium</taxon>
    </lineage>
</organism>
<proteinExistence type="predicted"/>
<dbReference type="EMBL" id="FMAC01000001">
    <property type="protein sequence ID" value="SCB12076.1"/>
    <property type="molecule type" value="Genomic_DNA"/>
</dbReference>
<reference evidence="2" key="1">
    <citation type="submission" date="2016-08" db="EMBL/GenBank/DDBJ databases">
        <authorList>
            <person name="Varghese N."/>
            <person name="Submissions Spin"/>
        </authorList>
    </citation>
    <scope>NUCLEOTIDE SEQUENCE [LARGE SCALE GENOMIC DNA]</scope>
    <source>
        <strain evidence="2">CCBAU 57015</strain>
    </source>
</reference>
<dbReference type="RefSeq" id="WP_075851593.1">
    <property type="nucleotide sequence ID" value="NZ_FMAC01000001.1"/>
</dbReference>
<dbReference type="Gene3D" id="3.30.429.10">
    <property type="entry name" value="Macrophage Migration Inhibitory Factor"/>
    <property type="match status" value="1"/>
</dbReference>
<accession>A0A1C3U9B3</accession>
<dbReference type="InterPro" id="IPR014347">
    <property type="entry name" value="Tautomerase/MIF_sf"/>
</dbReference>
<dbReference type="Pfam" id="PF14552">
    <property type="entry name" value="Tautomerase_2"/>
    <property type="match status" value="1"/>
</dbReference>
<protein>
    <submittedName>
        <fullName evidence="1">Tautomerase enzyme</fullName>
    </submittedName>
</protein>
<sequence length="130" mass="15083">MPFTRITLLRGKSPEYLKALSDNFHRALVEAFEVPPTDRFQSIHQLEPHELIFDRTYFASKPRSDDYVFFDVTIGKPRSTEVKKAFYRRVAELLADAPGVRPEDIMITITTATREDWSFSDGRAQMIEQV</sequence>
<dbReference type="PANTHER" id="PTHR38460">
    <property type="entry name" value="TAUTOMERASE YOLI-RELATED"/>
    <property type="match status" value="1"/>
</dbReference>
<dbReference type="SUPFAM" id="SSF55331">
    <property type="entry name" value="Tautomerase/MIF"/>
    <property type="match status" value="1"/>
</dbReference>
<dbReference type="PANTHER" id="PTHR38460:SF1">
    <property type="entry name" value="TAUTOMERASE YOLI-RELATED"/>
    <property type="match status" value="1"/>
</dbReference>
<dbReference type="InterPro" id="IPR037479">
    <property type="entry name" value="Tauto_MSAD"/>
</dbReference>
<dbReference type="AlphaFoldDB" id="A0A1C3U9B3"/>
<keyword evidence="2" id="KW-1185">Reference proteome</keyword>
<evidence type="ECO:0000313" key="2">
    <source>
        <dbReference type="Proteomes" id="UP000186228"/>
    </source>
</evidence>
<dbReference type="Proteomes" id="UP000186228">
    <property type="component" value="Unassembled WGS sequence"/>
</dbReference>
<dbReference type="STRING" id="52131.GA0061100_1011035"/>
<evidence type="ECO:0000313" key="1">
    <source>
        <dbReference type="EMBL" id="SCB12076.1"/>
    </source>
</evidence>
<dbReference type="OrthoDB" id="9804765at2"/>